<dbReference type="STRING" id="316058.RPB_1427"/>
<evidence type="ECO:0000256" key="4">
    <source>
        <dbReference type="ARBA" id="ARBA00022723"/>
    </source>
</evidence>
<evidence type="ECO:0000256" key="2">
    <source>
        <dbReference type="ARBA" id="ARBA00004776"/>
    </source>
</evidence>
<dbReference type="InterPro" id="IPR009045">
    <property type="entry name" value="Zn_M74/Hedgehog-like"/>
</dbReference>
<accession>Q2J073</accession>
<reference evidence="13 14" key="1">
    <citation type="submission" date="2006-01" db="EMBL/GenBank/DDBJ databases">
        <title>Complete sequence of Rhodopseudomonas palustris HaA2.</title>
        <authorList>
            <consortium name="US DOE Joint Genome Institute"/>
            <person name="Copeland A."/>
            <person name="Lucas S."/>
            <person name="Lapidus A."/>
            <person name="Barry K."/>
            <person name="Detter J.C."/>
            <person name="Glavina T."/>
            <person name="Hammon N."/>
            <person name="Israni S."/>
            <person name="Pitluck S."/>
            <person name="Chain P."/>
            <person name="Malfatti S."/>
            <person name="Shin M."/>
            <person name="Vergez L."/>
            <person name="Schmutz J."/>
            <person name="Larimer F."/>
            <person name="Land M."/>
            <person name="Hauser L."/>
            <person name="Pelletier D.A."/>
            <person name="Kyrpides N."/>
            <person name="Anderson I."/>
            <person name="Oda Y."/>
            <person name="Harwood C.S."/>
            <person name="Richardson P."/>
        </authorList>
    </citation>
    <scope>NUCLEOTIDE SEQUENCE [LARGE SCALE GENOMIC DNA]</scope>
    <source>
        <strain evidence="13 14">HaA2</strain>
    </source>
</reference>
<dbReference type="Gene3D" id="3.30.1380.10">
    <property type="match status" value="1"/>
</dbReference>
<keyword evidence="5" id="KW-0732">Signal</keyword>
<dbReference type="HOGENOM" id="CLU_029918_1_0_5"/>
<comment type="pathway">
    <text evidence="2">Cell wall biogenesis; cell wall polysaccharide biosynthesis.</text>
</comment>
<evidence type="ECO:0000313" key="14">
    <source>
        <dbReference type="Proteomes" id="UP000008809"/>
    </source>
</evidence>
<keyword evidence="6" id="KW-0378">Hydrolase</keyword>
<dbReference type="OrthoDB" id="9782994at2"/>
<dbReference type="Pfam" id="PF05951">
    <property type="entry name" value="Peptidase_M15_2"/>
    <property type="match status" value="1"/>
</dbReference>
<dbReference type="CDD" id="cd14844">
    <property type="entry name" value="Zn-DD-carboxypeptidase_like"/>
    <property type="match status" value="1"/>
</dbReference>
<dbReference type="KEGG" id="rpb:RPB_1427"/>
<evidence type="ECO:0000256" key="8">
    <source>
        <dbReference type="ARBA" id="ARBA00023049"/>
    </source>
</evidence>
<dbReference type="RefSeq" id="WP_011440325.1">
    <property type="nucleotide sequence ID" value="NC_007778.1"/>
</dbReference>
<evidence type="ECO:0000256" key="3">
    <source>
        <dbReference type="ARBA" id="ARBA00022670"/>
    </source>
</evidence>
<dbReference type="EMBL" id="CP000250">
    <property type="protein sequence ID" value="ABD06137.1"/>
    <property type="molecule type" value="Genomic_DNA"/>
</dbReference>
<dbReference type="SUPFAM" id="SSF55166">
    <property type="entry name" value="Hedgehog/DD-peptidase"/>
    <property type="match status" value="1"/>
</dbReference>
<keyword evidence="7" id="KW-0862">Zinc</keyword>
<feature type="compositionally biased region" description="Basic and acidic residues" evidence="12">
    <location>
        <begin position="315"/>
        <end position="327"/>
    </location>
</feature>
<keyword evidence="9" id="KW-0961">Cell wall biogenesis/degradation</keyword>
<dbReference type="GO" id="GO:0046872">
    <property type="term" value="F:metal ion binding"/>
    <property type="evidence" value="ECO:0007669"/>
    <property type="project" value="UniProtKB-KW"/>
</dbReference>
<dbReference type="GO" id="GO:0071555">
    <property type="term" value="P:cell wall organization"/>
    <property type="evidence" value="ECO:0007669"/>
    <property type="project" value="UniProtKB-KW"/>
</dbReference>
<evidence type="ECO:0000256" key="1">
    <source>
        <dbReference type="ARBA" id="ARBA00001947"/>
    </source>
</evidence>
<dbReference type="GO" id="GO:0006508">
    <property type="term" value="P:proteolysis"/>
    <property type="evidence" value="ECO:0007669"/>
    <property type="project" value="UniProtKB-KW"/>
</dbReference>
<evidence type="ECO:0000313" key="13">
    <source>
        <dbReference type="EMBL" id="ABD06137.1"/>
    </source>
</evidence>
<keyword evidence="8" id="KW-0482">Metalloprotease</keyword>
<keyword evidence="3" id="KW-0645">Protease</keyword>
<dbReference type="eggNOG" id="COG3108">
    <property type="taxonomic scope" value="Bacteria"/>
</dbReference>
<keyword evidence="14" id="KW-1185">Reference proteome</keyword>
<sequence>MLAGLARRLKSLSLPKLGYGAALTSAILLVGAGTVHDASAVGDSRTLSFHHTHSGEDLTVTFKRNGRYDEEALGKLNHFLRDWRSQDKTAMDRSLFDILWEVYRDVDGKQPIQIISAYRSPATNAMLRRRSSGVARHSQHTMGQAMDFFIPGVALEKIRFAGLRLQRGGVGFYPTSGSPFVHLDTGRVRHWPRMSSDQLARVFPDGRTVHLPTDGRPLPGYELALADIRKRGDGRDAAPSKSNFLTALFRGKSADDEDESAGAATTPAAVSARPAEAKLVSAEPVPMPRAKPALPIQVASADTSVPLAKPAKQTAKSDSRPETKSEPKALTPADIINARGFWDDIPVAPKQATPQQVAAISARQALEAADPQSPMNAMAFAASSTEKVSKPQPAHRHVVTASAPIPTAARPSSLARHPVVSAKVDTVVGKTAQAKGGLVSNSARITAAGSRDSDVWMRAMILMPSAVTTGATAIGDADMTLLTKHFVKPETAVTMTFCDDPQPGLYADAFTGPAVTQVSTTSFTTASLR</sequence>
<evidence type="ECO:0000256" key="5">
    <source>
        <dbReference type="ARBA" id="ARBA00022729"/>
    </source>
</evidence>
<dbReference type="GO" id="GO:0008237">
    <property type="term" value="F:metallopeptidase activity"/>
    <property type="evidence" value="ECO:0007669"/>
    <property type="project" value="UniProtKB-KW"/>
</dbReference>
<evidence type="ECO:0000256" key="6">
    <source>
        <dbReference type="ARBA" id="ARBA00022801"/>
    </source>
</evidence>
<protein>
    <recommendedName>
        <fullName evidence="11">Murein endopeptidase K</fullName>
    </recommendedName>
</protein>
<dbReference type="AlphaFoldDB" id="Q2J073"/>
<keyword evidence="4" id="KW-0479">Metal-binding</keyword>
<comment type="cofactor">
    <cofactor evidence="1">
        <name>Zn(2+)</name>
        <dbReference type="ChEBI" id="CHEBI:29105"/>
    </cofactor>
</comment>
<organism evidence="13 14">
    <name type="scientific">Rhodopseudomonas palustris (strain HaA2)</name>
    <dbReference type="NCBI Taxonomy" id="316058"/>
    <lineage>
        <taxon>Bacteria</taxon>
        <taxon>Pseudomonadati</taxon>
        <taxon>Pseudomonadota</taxon>
        <taxon>Alphaproteobacteria</taxon>
        <taxon>Hyphomicrobiales</taxon>
        <taxon>Nitrobacteraceae</taxon>
        <taxon>Rhodopseudomonas</taxon>
    </lineage>
</organism>
<evidence type="ECO:0000256" key="12">
    <source>
        <dbReference type="SAM" id="MobiDB-lite"/>
    </source>
</evidence>
<proteinExistence type="inferred from homology"/>
<dbReference type="InterPro" id="IPR010275">
    <property type="entry name" value="MepK"/>
</dbReference>
<gene>
    <name evidence="13" type="ordered locus">RPB_1427</name>
</gene>
<evidence type="ECO:0000256" key="10">
    <source>
        <dbReference type="ARBA" id="ARBA00093448"/>
    </source>
</evidence>
<comment type="similarity">
    <text evidence="10">Belongs to the peptidase M15 family.</text>
</comment>
<dbReference type="PANTHER" id="PTHR37425">
    <property type="match status" value="1"/>
</dbReference>
<dbReference type="Proteomes" id="UP000008809">
    <property type="component" value="Chromosome"/>
</dbReference>
<evidence type="ECO:0000256" key="11">
    <source>
        <dbReference type="ARBA" id="ARBA00093666"/>
    </source>
</evidence>
<name>Q2J073_RHOP2</name>
<evidence type="ECO:0000256" key="7">
    <source>
        <dbReference type="ARBA" id="ARBA00022833"/>
    </source>
</evidence>
<evidence type="ECO:0000256" key="9">
    <source>
        <dbReference type="ARBA" id="ARBA00023316"/>
    </source>
</evidence>
<feature type="region of interest" description="Disordered" evidence="12">
    <location>
        <begin position="301"/>
        <end position="332"/>
    </location>
</feature>
<dbReference type="PANTHER" id="PTHR37425:SF1">
    <property type="entry name" value="OUTER MEMBRANE PROTEIN"/>
    <property type="match status" value="1"/>
</dbReference>